<keyword evidence="3" id="KW-1185">Reference proteome</keyword>
<feature type="region of interest" description="Disordered" evidence="1">
    <location>
        <begin position="1"/>
        <end position="32"/>
    </location>
</feature>
<proteinExistence type="predicted"/>
<dbReference type="Proteomes" id="UP001501710">
    <property type="component" value="Unassembled WGS sequence"/>
</dbReference>
<organism evidence="2 3">
    <name type="scientific">Actinomadura meridiana</name>
    <dbReference type="NCBI Taxonomy" id="559626"/>
    <lineage>
        <taxon>Bacteria</taxon>
        <taxon>Bacillati</taxon>
        <taxon>Actinomycetota</taxon>
        <taxon>Actinomycetes</taxon>
        <taxon>Streptosporangiales</taxon>
        <taxon>Thermomonosporaceae</taxon>
        <taxon>Actinomadura</taxon>
    </lineage>
</organism>
<feature type="region of interest" description="Disordered" evidence="1">
    <location>
        <begin position="61"/>
        <end position="93"/>
    </location>
</feature>
<comment type="caution">
    <text evidence="2">The sequence shown here is derived from an EMBL/GenBank/DDBJ whole genome shotgun (WGS) entry which is preliminary data.</text>
</comment>
<feature type="compositionally biased region" description="Basic and acidic residues" evidence="1">
    <location>
        <begin position="77"/>
        <end position="86"/>
    </location>
</feature>
<sequence length="115" mass="13217">MNFSAKELDECQHERKESNEREYPTEDPDKYSQIHNTTLSHAWEVGLPLSPSIGTAFEIDQERKANPQKYQSNQNGAEERSPHRETPSSYVTPRFTQAQLDNQLAEMNHLLSNGD</sequence>
<evidence type="ECO:0000313" key="2">
    <source>
        <dbReference type="EMBL" id="GAA4235687.1"/>
    </source>
</evidence>
<evidence type="ECO:0000313" key="3">
    <source>
        <dbReference type="Proteomes" id="UP001501710"/>
    </source>
</evidence>
<reference evidence="3" key="1">
    <citation type="journal article" date="2019" name="Int. J. Syst. Evol. Microbiol.">
        <title>The Global Catalogue of Microorganisms (GCM) 10K type strain sequencing project: providing services to taxonomists for standard genome sequencing and annotation.</title>
        <authorList>
            <consortium name="The Broad Institute Genomics Platform"/>
            <consortium name="The Broad Institute Genome Sequencing Center for Infectious Disease"/>
            <person name="Wu L."/>
            <person name="Ma J."/>
        </authorList>
    </citation>
    <scope>NUCLEOTIDE SEQUENCE [LARGE SCALE GENOMIC DNA]</scope>
    <source>
        <strain evidence="3">JCM 17440</strain>
    </source>
</reference>
<dbReference type="RefSeq" id="WP_344899430.1">
    <property type="nucleotide sequence ID" value="NZ_BAABAS010000015.1"/>
</dbReference>
<gene>
    <name evidence="2" type="ORF">GCM10022254_43430</name>
</gene>
<protein>
    <submittedName>
        <fullName evidence="2">Uncharacterized protein</fullName>
    </submittedName>
</protein>
<accession>A0ABP8C8Q6</accession>
<name>A0ABP8C8Q6_9ACTN</name>
<evidence type="ECO:0000256" key="1">
    <source>
        <dbReference type="SAM" id="MobiDB-lite"/>
    </source>
</evidence>
<dbReference type="EMBL" id="BAABAS010000015">
    <property type="protein sequence ID" value="GAA4235687.1"/>
    <property type="molecule type" value="Genomic_DNA"/>
</dbReference>